<comment type="caution">
    <text evidence="2">The sequence shown here is derived from an EMBL/GenBank/DDBJ whole genome shotgun (WGS) entry which is preliminary data.</text>
</comment>
<keyword evidence="1" id="KW-0472">Membrane</keyword>
<dbReference type="NCBIfam" id="TIGR04088">
    <property type="entry name" value="cognate_SipW"/>
    <property type="match status" value="1"/>
</dbReference>
<feature type="transmembrane region" description="Helical" evidence="1">
    <location>
        <begin position="25"/>
        <end position="47"/>
    </location>
</feature>
<name>A0A8J3Y7B5_9ACTN</name>
<accession>A0A8J3Y7B5</accession>
<keyword evidence="1" id="KW-0812">Transmembrane</keyword>
<reference evidence="2" key="1">
    <citation type="submission" date="2021-01" db="EMBL/GenBank/DDBJ databases">
        <title>Whole genome shotgun sequence of Spirilliplanes yamanashiensis NBRC 15828.</title>
        <authorList>
            <person name="Komaki H."/>
            <person name="Tamura T."/>
        </authorList>
    </citation>
    <scope>NUCLEOTIDE SEQUENCE</scope>
    <source>
        <strain evidence="2">NBRC 15828</strain>
    </source>
</reference>
<keyword evidence="1" id="KW-1133">Transmembrane helix</keyword>
<proteinExistence type="predicted"/>
<dbReference type="EMBL" id="BOOY01000014">
    <property type="protein sequence ID" value="GIJ02657.1"/>
    <property type="molecule type" value="Genomic_DNA"/>
</dbReference>
<evidence type="ECO:0000313" key="3">
    <source>
        <dbReference type="Proteomes" id="UP000652013"/>
    </source>
</evidence>
<dbReference type="RefSeq" id="WP_203937959.1">
    <property type="nucleotide sequence ID" value="NZ_BAAAGJ010000009.1"/>
</dbReference>
<gene>
    <name evidence="2" type="ORF">Sya03_20090</name>
</gene>
<dbReference type="Proteomes" id="UP000652013">
    <property type="component" value="Unassembled WGS sequence"/>
</dbReference>
<evidence type="ECO:0008006" key="4">
    <source>
        <dbReference type="Google" id="ProtNLM"/>
    </source>
</evidence>
<organism evidence="2 3">
    <name type="scientific">Spirilliplanes yamanashiensis</name>
    <dbReference type="NCBI Taxonomy" id="42233"/>
    <lineage>
        <taxon>Bacteria</taxon>
        <taxon>Bacillati</taxon>
        <taxon>Actinomycetota</taxon>
        <taxon>Actinomycetes</taxon>
        <taxon>Micromonosporales</taxon>
        <taxon>Micromonosporaceae</taxon>
        <taxon>Spirilliplanes</taxon>
    </lineage>
</organism>
<keyword evidence="3" id="KW-1185">Reference proteome</keyword>
<evidence type="ECO:0000256" key="1">
    <source>
        <dbReference type="SAM" id="Phobius"/>
    </source>
</evidence>
<protein>
    <recommendedName>
        <fullName evidence="4">SipW-cognate class signal peptide</fullName>
    </recommendedName>
</protein>
<dbReference type="AlphaFoldDB" id="A0A8J3Y7B5"/>
<sequence length="208" mass="22028">MTTDHAPRGYRPRHRPGPADERAKFAVIVSAALVIGLVGGTATWSAWNARTDNTGNEFETGTVVLQDDTSGGTLFALPAMEPGVVEENCVELTYAGSLPSEVRLYGAPTAGTLGPYLNLTVTRGTGGAHDDCSSFVPDATSYAGLGPGVLFQDDLTDYPSTFAAGVPDPLAAWPTNETHSYRFSIDVDDVNAAQGRTLTQTFSWEAQR</sequence>
<evidence type="ECO:0000313" key="2">
    <source>
        <dbReference type="EMBL" id="GIJ02657.1"/>
    </source>
</evidence>
<dbReference type="InterPro" id="IPR023833">
    <property type="entry name" value="Signal_pept_SipW-depend-type"/>
</dbReference>